<dbReference type="Proteomes" id="UP001497516">
    <property type="component" value="Chromosome 3"/>
</dbReference>
<dbReference type="AlphaFoldDB" id="A0AAV2E015"/>
<evidence type="ECO:0000313" key="2">
    <source>
        <dbReference type="EMBL" id="CAL1379170.1"/>
    </source>
</evidence>
<gene>
    <name evidence="2" type="ORF">LTRI10_LOCUS20709</name>
</gene>
<dbReference type="EMBL" id="OZ034816">
    <property type="protein sequence ID" value="CAL1379170.1"/>
    <property type="molecule type" value="Genomic_DNA"/>
</dbReference>
<accession>A0AAV2E015</accession>
<proteinExistence type="predicted"/>
<evidence type="ECO:0000313" key="3">
    <source>
        <dbReference type="Proteomes" id="UP001497516"/>
    </source>
</evidence>
<sequence>MNPQCGSLSPYHSPGGAATAATGTPAPFRGVAAIPPVPPDPVFLPAAFSNRTLLPFQLASSSSFGNANLKAIRKELSSNIFTTIANSSLKPTRHKPTESPPSYACTCFPASGNLVRTMPQYRTILA</sequence>
<organism evidence="2 3">
    <name type="scientific">Linum trigynum</name>
    <dbReference type="NCBI Taxonomy" id="586398"/>
    <lineage>
        <taxon>Eukaryota</taxon>
        <taxon>Viridiplantae</taxon>
        <taxon>Streptophyta</taxon>
        <taxon>Embryophyta</taxon>
        <taxon>Tracheophyta</taxon>
        <taxon>Spermatophyta</taxon>
        <taxon>Magnoliopsida</taxon>
        <taxon>eudicotyledons</taxon>
        <taxon>Gunneridae</taxon>
        <taxon>Pentapetalae</taxon>
        <taxon>rosids</taxon>
        <taxon>fabids</taxon>
        <taxon>Malpighiales</taxon>
        <taxon>Linaceae</taxon>
        <taxon>Linum</taxon>
    </lineage>
</organism>
<keyword evidence="3" id="KW-1185">Reference proteome</keyword>
<protein>
    <submittedName>
        <fullName evidence="2">Uncharacterized protein</fullName>
    </submittedName>
</protein>
<name>A0AAV2E015_9ROSI</name>
<reference evidence="2 3" key="1">
    <citation type="submission" date="2024-04" db="EMBL/GenBank/DDBJ databases">
        <authorList>
            <person name="Fracassetti M."/>
        </authorList>
    </citation>
    <scope>NUCLEOTIDE SEQUENCE [LARGE SCALE GENOMIC DNA]</scope>
</reference>
<evidence type="ECO:0000256" key="1">
    <source>
        <dbReference type="SAM" id="MobiDB-lite"/>
    </source>
</evidence>
<feature type="region of interest" description="Disordered" evidence="1">
    <location>
        <begin position="1"/>
        <end position="30"/>
    </location>
</feature>
<feature type="compositionally biased region" description="Low complexity" evidence="1">
    <location>
        <begin position="14"/>
        <end position="30"/>
    </location>
</feature>